<keyword evidence="2" id="KW-1185">Reference proteome</keyword>
<reference evidence="1 2" key="1">
    <citation type="submission" date="2019-03" db="EMBL/GenBank/DDBJ databases">
        <title>Ramlibacter henchirensis DSM 14656, whole genome shotgun sequence.</title>
        <authorList>
            <person name="Zhang X."/>
            <person name="Feng G."/>
            <person name="Zhu H."/>
        </authorList>
    </citation>
    <scope>NUCLEOTIDE SEQUENCE [LARGE SCALE GENOMIC DNA]</scope>
    <source>
        <strain evidence="1 2">DSM 14656</strain>
    </source>
</reference>
<name>A0A4Z0BMV1_9BURK</name>
<dbReference type="RefSeq" id="WP_135264961.1">
    <property type="nucleotide sequence ID" value="NZ_SMLM01000003.1"/>
</dbReference>
<proteinExistence type="predicted"/>
<evidence type="ECO:0000313" key="2">
    <source>
        <dbReference type="Proteomes" id="UP000298180"/>
    </source>
</evidence>
<accession>A0A4Z0BMV1</accession>
<dbReference type="EMBL" id="SMLM01000003">
    <property type="protein sequence ID" value="TFZ00623.1"/>
    <property type="molecule type" value="Genomic_DNA"/>
</dbReference>
<protein>
    <submittedName>
        <fullName evidence="1">Uncharacterized protein</fullName>
    </submittedName>
</protein>
<evidence type="ECO:0000313" key="1">
    <source>
        <dbReference type="EMBL" id="TFZ00623.1"/>
    </source>
</evidence>
<organism evidence="1 2">
    <name type="scientific">Ramlibacter henchirensis</name>
    <dbReference type="NCBI Taxonomy" id="204072"/>
    <lineage>
        <taxon>Bacteria</taxon>
        <taxon>Pseudomonadati</taxon>
        <taxon>Pseudomonadota</taxon>
        <taxon>Betaproteobacteria</taxon>
        <taxon>Burkholderiales</taxon>
        <taxon>Comamonadaceae</taxon>
        <taxon>Ramlibacter</taxon>
    </lineage>
</organism>
<gene>
    <name evidence="1" type="ORF">EZ313_19415</name>
</gene>
<comment type="caution">
    <text evidence="1">The sequence shown here is derived from an EMBL/GenBank/DDBJ whole genome shotgun (WGS) entry which is preliminary data.</text>
</comment>
<dbReference type="AlphaFoldDB" id="A0A4Z0BMV1"/>
<sequence>MKLFDKLRRTGTDRGIERDRCITLLRIGTACLSAERYDATKDPGRTYRKELAAQRERVEHLRAAANMLAKACDRGDRAMFWGLPGGNNPAQAELSGPADGGSRSYLELGHAWFNELAETLGDQIPELNGEGFWHLHTDGNLYFDSPLPLQGPPRKVATMLAFELTIYLRMFTAGRATDAVNTPLGMPKDGKPCGHVVASFCNATLNTEFDSQTVESLLKNSGLASSARLISWPEPE</sequence>
<dbReference type="Proteomes" id="UP000298180">
    <property type="component" value="Unassembled WGS sequence"/>
</dbReference>